<dbReference type="PANTHER" id="PTHR39335">
    <property type="entry name" value="BLL4220 PROTEIN"/>
    <property type="match status" value="1"/>
</dbReference>
<gene>
    <name evidence="2" type="ORF">J2X21_004519</name>
</gene>
<evidence type="ECO:0000313" key="2">
    <source>
        <dbReference type="EMBL" id="MDR7335354.1"/>
    </source>
</evidence>
<dbReference type="PIRSF" id="PIRSF029720">
    <property type="entry name" value="UCP029720"/>
    <property type="match status" value="1"/>
</dbReference>
<name>A0ABU2ADT7_9BURK</name>
<reference evidence="2 3" key="1">
    <citation type="submission" date="2023-07" db="EMBL/GenBank/DDBJ databases">
        <title>Sorghum-associated microbial communities from plants grown in Nebraska, USA.</title>
        <authorList>
            <person name="Schachtman D."/>
        </authorList>
    </citation>
    <scope>NUCLEOTIDE SEQUENCE [LARGE SCALE GENOMIC DNA]</scope>
    <source>
        <strain evidence="2 3">BE316</strain>
    </source>
</reference>
<sequence>MRSSLLALIVAGFAASAHAAPPAQVVDGIFVGPNGLSLYTFDRDAANKSNCNDRCAANWPPLTAAADARPEGDWTVVTRDDGSKQWAYKGKPVYGWVKDQKPGDRTGDNVNQVWHLAKP</sequence>
<proteinExistence type="predicted"/>
<feature type="chain" id="PRO_5046982903" evidence="1">
    <location>
        <begin position="20"/>
        <end position="119"/>
    </location>
</feature>
<dbReference type="Pfam" id="PF03640">
    <property type="entry name" value="Lipoprotein_15"/>
    <property type="match status" value="2"/>
</dbReference>
<keyword evidence="3" id="KW-1185">Reference proteome</keyword>
<evidence type="ECO:0000256" key="1">
    <source>
        <dbReference type="SAM" id="SignalP"/>
    </source>
</evidence>
<protein>
    <submittedName>
        <fullName evidence="2">Lipoprotein with Yx(FWY)xxD motif</fullName>
    </submittedName>
</protein>
<comment type="caution">
    <text evidence="2">The sequence shown here is derived from an EMBL/GenBank/DDBJ whole genome shotgun (WGS) entry which is preliminary data.</text>
</comment>
<dbReference type="Proteomes" id="UP001180825">
    <property type="component" value="Unassembled WGS sequence"/>
</dbReference>
<keyword evidence="1" id="KW-0732">Signal</keyword>
<dbReference type="InterPro" id="IPR005297">
    <property type="entry name" value="Lipoprotein_repeat"/>
</dbReference>
<organism evidence="2 3">
    <name type="scientific">Roseateles asaccharophilus</name>
    <dbReference type="NCBI Taxonomy" id="582607"/>
    <lineage>
        <taxon>Bacteria</taxon>
        <taxon>Pseudomonadati</taxon>
        <taxon>Pseudomonadota</taxon>
        <taxon>Betaproteobacteria</taxon>
        <taxon>Burkholderiales</taxon>
        <taxon>Sphaerotilaceae</taxon>
        <taxon>Roseateles</taxon>
    </lineage>
</organism>
<dbReference type="EMBL" id="JAVDXV010000009">
    <property type="protein sequence ID" value="MDR7335354.1"/>
    <property type="molecule type" value="Genomic_DNA"/>
</dbReference>
<keyword evidence="2" id="KW-0449">Lipoprotein</keyword>
<evidence type="ECO:0000313" key="3">
    <source>
        <dbReference type="Proteomes" id="UP001180825"/>
    </source>
</evidence>
<dbReference type="PANTHER" id="PTHR39335:SF1">
    <property type="entry name" value="BLL4220 PROTEIN"/>
    <property type="match status" value="1"/>
</dbReference>
<feature type="signal peptide" evidence="1">
    <location>
        <begin position="1"/>
        <end position="19"/>
    </location>
</feature>
<dbReference type="InterPro" id="IPR014558">
    <property type="entry name" value="UCP029720"/>
</dbReference>
<dbReference type="RefSeq" id="WP_310332357.1">
    <property type="nucleotide sequence ID" value="NZ_JAVDXV010000009.1"/>
</dbReference>
<accession>A0ABU2ADT7</accession>